<feature type="domain" description="Response regulatory" evidence="5">
    <location>
        <begin position="5"/>
        <end position="118"/>
    </location>
</feature>
<accession>A0A0F5PT96</accession>
<dbReference type="PATRIC" id="fig|728005.3.peg.1750"/>
<dbReference type="PANTHER" id="PTHR44591">
    <property type="entry name" value="STRESS RESPONSE REGULATOR PROTEIN 1"/>
    <property type="match status" value="1"/>
</dbReference>
<dbReference type="Proteomes" id="UP000033519">
    <property type="component" value="Unassembled WGS sequence"/>
</dbReference>
<feature type="modified residue" description="4-aspartylphosphate" evidence="4">
    <location>
        <position position="55"/>
    </location>
</feature>
<dbReference type="PROSITE" id="PS50110">
    <property type="entry name" value="RESPONSE_REGULATORY"/>
    <property type="match status" value="1"/>
</dbReference>
<evidence type="ECO:0000313" key="7">
    <source>
        <dbReference type="EMBL" id="SFC77820.1"/>
    </source>
</evidence>
<evidence type="ECO:0000313" key="9">
    <source>
        <dbReference type="Proteomes" id="UP000182258"/>
    </source>
</evidence>
<keyword evidence="8" id="KW-1185">Reference proteome</keyword>
<evidence type="ECO:0000259" key="5">
    <source>
        <dbReference type="PROSITE" id="PS50110"/>
    </source>
</evidence>
<keyword evidence="1 4" id="KW-0597">Phosphoprotein</keyword>
<dbReference type="SUPFAM" id="SSF52172">
    <property type="entry name" value="CheY-like"/>
    <property type="match status" value="1"/>
</dbReference>
<keyword evidence="3" id="KW-0804">Transcription</keyword>
<dbReference type="Proteomes" id="UP000182258">
    <property type="component" value="Unassembled WGS sequence"/>
</dbReference>
<dbReference type="InterPro" id="IPR050595">
    <property type="entry name" value="Bact_response_regulator"/>
</dbReference>
<evidence type="ECO:0000256" key="3">
    <source>
        <dbReference type="ARBA" id="ARBA00023163"/>
    </source>
</evidence>
<dbReference type="EMBL" id="FOMB01000011">
    <property type="protein sequence ID" value="SFC77820.1"/>
    <property type="molecule type" value="Genomic_DNA"/>
</dbReference>
<proteinExistence type="predicted"/>
<dbReference type="OrthoDB" id="9784719at2"/>
<dbReference type="InterPro" id="IPR001789">
    <property type="entry name" value="Sig_transdc_resp-reg_receiver"/>
</dbReference>
<evidence type="ECO:0000313" key="6">
    <source>
        <dbReference type="EMBL" id="KKC31830.1"/>
    </source>
</evidence>
<organism evidence="7 9">
    <name type="scientific">Devosia psychrophila</name>
    <dbReference type="NCBI Taxonomy" id="728005"/>
    <lineage>
        <taxon>Bacteria</taxon>
        <taxon>Pseudomonadati</taxon>
        <taxon>Pseudomonadota</taxon>
        <taxon>Alphaproteobacteria</taxon>
        <taxon>Hyphomicrobiales</taxon>
        <taxon>Devosiaceae</taxon>
        <taxon>Devosia</taxon>
    </lineage>
</organism>
<dbReference type="SMART" id="SM00448">
    <property type="entry name" value="REC"/>
    <property type="match status" value="1"/>
</dbReference>
<evidence type="ECO:0000256" key="1">
    <source>
        <dbReference type="ARBA" id="ARBA00022553"/>
    </source>
</evidence>
<sequence>MAKITVLVVEDEALLRMATVADLTDFGLDVMEAANAREAIDIFKSGTRFECLFTDVDMPGDVDGLELAAMVKSAWPPIDIIVTSGHRDVKPSDLPPDGLFVGKPYSPGVVADLIRTLTGRDASPLE</sequence>
<dbReference type="InterPro" id="IPR011006">
    <property type="entry name" value="CheY-like_superfamily"/>
</dbReference>
<evidence type="ECO:0000256" key="4">
    <source>
        <dbReference type="PROSITE-ProRule" id="PRU00169"/>
    </source>
</evidence>
<dbReference type="EMBL" id="LAPV01000153">
    <property type="protein sequence ID" value="KKC31830.1"/>
    <property type="molecule type" value="Genomic_DNA"/>
</dbReference>
<dbReference type="AlphaFoldDB" id="A0A0F5PT96"/>
<protein>
    <submittedName>
        <fullName evidence="7">Response regulator receiver domain-containing protein</fullName>
    </submittedName>
</protein>
<dbReference type="RefSeq" id="WP_046172297.1">
    <property type="nucleotide sequence ID" value="NZ_FOMB01000011.1"/>
</dbReference>
<dbReference type="STRING" id="728005.SAMN04488059_11117"/>
<gene>
    <name evidence="7" type="ORF">SAMN04488059_11117</name>
    <name evidence="6" type="ORF">WH91_17620</name>
</gene>
<dbReference type="Pfam" id="PF00072">
    <property type="entry name" value="Response_reg"/>
    <property type="match status" value="1"/>
</dbReference>
<reference evidence="6 8" key="1">
    <citation type="submission" date="2015-03" db="EMBL/GenBank/DDBJ databases">
        <authorList>
            <person name="Lepp D."/>
            <person name="Hassan Y.I."/>
            <person name="Li X.-Z."/>
            <person name="Zhou T."/>
        </authorList>
    </citation>
    <scope>NUCLEOTIDE SEQUENCE [LARGE SCALE GENOMIC DNA]</scope>
    <source>
        <strain evidence="6 8">Cr7-05</strain>
    </source>
</reference>
<name>A0A0F5PT96_9HYPH</name>
<dbReference type="GO" id="GO:0000160">
    <property type="term" value="P:phosphorelay signal transduction system"/>
    <property type="evidence" value="ECO:0007669"/>
    <property type="project" value="InterPro"/>
</dbReference>
<evidence type="ECO:0000313" key="8">
    <source>
        <dbReference type="Proteomes" id="UP000033519"/>
    </source>
</evidence>
<reference evidence="7 9" key="2">
    <citation type="submission" date="2016-10" db="EMBL/GenBank/DDBJ databases">
        <authorList>
            <person name="de Groot N.N."/>
        </authorList>
    </citation>
    <scope>NUCLEOTIDE SEQUENCE [LARGE SCALE GENOMIC DNA]</scope>
    <source>
        <strain evidence="7 9">CGMCC 1.10210</strain>
    </source>
</reference>
<dbReference type="Gene3D" id="3.40.50.2300">
    <property type="match status" value="1"/>
</dbReference>
<dbReference type="PANTHER" id="PTHR44591:SF3">
    <property type="entry name" value="RESPONSE REGULATORY DOMAIN-CONTAINING PROTEIN"/>
    <property type="match status" value="1"/>
</dbReference>
<evidence type="ECO:0000256" key="2">
    <source>
        <dbReference type="ARBA" id="ARBA00023015"/>
    </source>
</evidence>
<keyword evidence="2" id="KW-0805">Transcription regulation</keyword>